<dbReference type="RefSeq" id="WP_085413302.1">
    <property type="nucleotide sequence ID" value="NZ_WAEL01000004.1"/>
</dbReference>
<organism evidence="2 3">
    <name type="scientific">Fibrivirga algicola</name>
    <dbReference type="NCBI Taxonomy" id="2950420"/>
    <lineage>
        <taxon>Bacteria</taxon>
        <taxon>Pseudomonadati</taxon>
        <taxon>Bacteroidota</taxon>
        <taxon>Cytophagia</taxon>
        <taxon>Cytophagales</taxon>
        <taxon>Spirosomataceae</taxon>
        <taxon>Fibrivirga</taxon>
    </lineage>
</organism>
<protein>
    <submittedName>
        <fullName evidence="2">Uncharacterized protein</fullName>
    </submittedName>
</protein>
<name>A0ABX0QFS3_9BACT</name>
<keyword evidence="3" id="KW-1185">Reference proteome</keyword>
<comment type="caution">
    <text evidence="2">The sequence shown here is derived from an EMBL/GenBank/DDBJ whole genome shotgun (WGS) entry which is preliminary data.</text>
</comment>
<dbReference type="Proteomes" id="UP000606008">
    <property type="component" value="Unassembled WGS sequence"/>
</dbReference>
<feature type="compositionally biased region" description="Basic and acidic residues" evidence="1">
    <location>
        <begin position="49"/>
        <end position="62"/>
    </location>
</feature>
<evidence type="ECO:0000313" key="2">
    <source>
        <dbReference type="EMBL" id="NID11274.1"/>
    </source>
</evidence>
<feature type="compositionally biased region" description="Basic and acidic residues" evidence="1">
    <location>
        <begin position="1"/>
        <end position="14"/>
    </location>
</feature>
<sequence>MRRSPNEPDNKAAERLAQFLQARESQPETPDDLPEKNTNVPEPPAECQPDSRADSATHQKED</sequence>
<dbReference type="EMBL" id="WAEL01000004">
    <property type="protein sequence ID" value="NID11274.1"/>
    <property type="molecule type" value="Genomic_DNA"/>
</dbReference>
<feature type="region of interest" description="Disordered" evidence="1">
    <location>
        <begin position="1"/>
        <end position="62"/>
    </location>
</feature>
<proteinExistence type="predicted"/>
<gene>
    <name evidence="2" type="ORF">F7231_13940</name>
</gene>
<evidence type="ECO:0000256" key="1">
    <source>
        <dbReference type="SAM" id="MobiDB-lite"/>
    </source>
</evidence>
<accession>A0ABX0QFS3</accession>
<evidence type="ECO:0000313" key="3">
    <source>
        <dbReference type="Proteomes" id="UP000606008"/>
    </source>
</evidence>
<reference evidence="2" key="1">
    <citation type="submission" date="2024-05" db="EMBL/GenBank/DDBJ databases">
        <authorList>
            <person name="Jung D.-H."/>
        </authorList>
    </citation>
    <scope>NUCLEOTIDE SEQUENCE</scope>
    <source>
        <strain evidence="2">JA-25</strain>
    </source>
</reference>